<dbReference type="PANTHER" id="PTHR16026:SF0">
    <property type="entry name" value="CARTILAGE ACIDIC PROTEIN 1"/>
    <property type="match status" value="1"/>
</dbReference>
<dbReference type="InterPro" id="IPR011990">
    <property type="entry name" value="TPR-like_helical_dom_sf"/>
</dbReference>
<evidence type="ECO:0000313" key="4">
    <source>
        <dbReference type="EMBL" id="HCO23844.1"/>
    </source>
</evidence>
<gene>
    <name evidence="4" type="ORF">DIT97_12615</name>
</gene>
<feature type="repeat" description="TPR" evidence="2">
    <location>
        <begin position="264"/>
        <end position="297"/>
    </location>
</feature>
<dbReference type="InterPro" id="IPR011519">
    <property type="entry name" value="UnbV_ASPIC"/>
</dbReference>
<reference evidence="4 5" key="1">
    <citation type="journal article" date="2018" name="Nat. Biotechnol.">
        <title>A standardized bacterial taxonomy based on genome phylogeny substantially revises the tree of life.</title>
        <authorList>
            <person name="Parks D.H."/>
            <person name="Chuvochina M."/>
            <person name="Waite D.W."/>
            <person name="Rinke C."/>
            <person name="Skarshewski A."/>
            <person name="Chaumeil P.A."/>
            <person name="Hugenholtz P."/>
        </authorList>
    </citation>
    <scope>NUCLEOTIDE SEQUENCE [LARGE SCALE GENOMIC DNA]</scope>
    <source>
        <strain evidence="4">UBA9375</strain>
    </source>
</reference>
<sequence>MVRAIWISVILLTVGLTTYFSGMLEQEPDAIFQRASYAFRMVKNEEAKRLVNQLLDTPSHQVPAAMLGAEIAIKERKPVEVIWYYEHVPDNGSRESLKARTRSGELYLFQLKQLSKAQDEFLRAQKSFPDDSHLLERLSYLYGLTARSWEAVPVRIKLLKQDRIDPLILYLLAMSDRSLENPQLISEYSEVAPEDPLVQLVEARQEMDRQEYAAAEVRLVKLVSTQPELIQAQVLLGQILLLNNDENLFRKWQGSLSDHVRQHPDIWSIEGQWYQKQGKTDLAIRCFAETLKRDSTNSTACYQLGQLLKQAGNQNAERLLEYAKKLQKYEGLVKVVYGDRDLQVAPQMVALAKELGLFWEAYGWSRASLLIDPQLEWAQITMRDLEPELTDLKLTRMIAGRNPVAQLALPIQKSVSGERMTEPTIRRDEEDVISSISFKEVAEVAGVSFQYFNGHDWPDTDHKMYEFTGGGVGVLDFNADGWPDLYLTQGTTWPANEQQKQYYDRLFENQGDGTFRDVTGSTGIFENRFSQGVTIGDLNNDGFDDIYVGNIGFNRLYLNNGDGTYTESDQAKGAEDDWTTSCLIADLNGNGGPEIYAVNYLTGDDIFDRVCQTVDGSLRSCMPLNFPAAQDQLFENMNNGQFENITSSSGIQVAEGKGLGIVAADLKGKGFPDLFIANDAVANFFMVNQGTGKTTFQEEALLSGLAFNAQGRTEACMGVAAGDADTDGLLDFYVTNYFRETNTLYRQLSPDSFIDGTQRANMADTTLYQLGFGTQFLDADLDGLLDLLIVNGHVENLSADAVPWQMKPQLMLNRGKGVFQELQTPESGPFFQQKRLGRGLARLDWNRDGLEEAVVGSLDQPVALLKNTTKSHGHRLVVTLTGTKSSRDAIGTTVRLKRNGQTLVRQLTAGDGYQARNQRHLVFGTGTITTDVQLEVSWPSGLKQVFEGIAVDQEIQLIEGQAAPSVKRIYE</sequence>
<dbReference type="InterPro" id="IPR013517">
    <property type="entry name" value="FG-GAP"/>
</dbReference>
<dbReference type="InterPro" id="IPR019734">
    <property type="entry name" value="TPR_rpt"/>
</dbReference>
<keyword evidence="1" id="KW-0732">Signal</keyword>
<dbReference type="PANTHER" id="PTHR16026">
    <property type="entry name" value="CARTILAGE ACIDIC PROTEIN 1"/>
    <property type="match status" value="1"/>
</dbReference>
<protein>
    <recommendedName>
        <fullName evidence="3">ASPIC/UnbV domain-containing protein</fullName>
    </recommendedName>
</protein>
<organism evidence="4 5">
    <name type="scientific">Gimesia maris</name>
    <dbReference type="NCBI Taxonomy" id="122"/>
    <lineage>
        <taxon>Bacteria</taxon>
        <taxon>Pseudomonadati</taxon>
        <taxon>Planctomycetota</taxon>
        <taxon>Planctomycetia</taxon>
        <taxon>Planctomycetales</taxon>
        <taxon>Planctomycetaceae</taxon>
        <taxon>Gimesia</taxon>
    </lineage>
</organism>
<feature type="domain" description="ASPIC/UnbV" evidence="3">
    <location>
        <begin position="889"/>
        <end position="955"/>
    </location>
</feature>
<dbReference type="Pfam" id="PF13517">
    <property type="entry name" value="FG-GAP_3"/>
    <property type="match status" value="2"/>
</dbReference>
<dbReference type="Proteomes" id="UP000263642">
    <property type="component" value="Unassembled WGS sequence"/>
</dbReference>
<dbReference type="InterPro" id="IPR028994">
    <property type="entry name" value="Integrin_alpha_N"/>
</dbReference>
<comment type="caution">
    <text evidence="4">The sequence shown here is derived from an EMBL/GenBank/DDBJ whole genome shotgun (WGS) entry which is preliminary data.</text>
</comment>
<proteinExistence type="predicted"/>
<evidence type="ECO:0000256" key="1">
    <source>
        <dbReference type="ARBA" id="ARBA00022729"/>
    </source>
</evidence>
<dbReference type="Pfam" id="PF07593">
    <property type="entry name" value="UnbV_ASPIC"/>
    <property type="match status" value="1"/>
</dbReference>
<dbReference type="SUPFAM" id="SSF69318">
    <property type="entry name" value="Integrin alpha N-terminal domain"/>
    <property type="match status" value="1"/>
</dbReference>
<name>A0A3D3R4Q3_9PLAN</name>
<dbReference type="Gene3D" id="1.25.40.10">
    <property type="entry name" value="Tetratricopeptide repeat domain"/>
    <property type="match status" value="1"/>
</dbReference>
<keyword evidence="2" id="KW-0802">TPR repeat</keyword>
<dbReference type="PROSITE" id="PS50005">
    <property type="entry name" value="TPR"/>
    <property type="match status" value="1"/>
</dbReference>
<dbReference type="SUPFAM" id="SSF48452">
    <property type="entry name" value="TPR-like"/>
    <property type="match status" value="2"/>
</dbReference>
<accession>A0A3D3R4Q3</accession>
<dbReference type="AlphaFoldDB" id="A0A3D3R4Q3"/>
<dbReference type="EMBL" id="DQAY01000071">
    <property type="protein sequence ID" value="HCO23844.1"/>
    <property type="molecule type" value="Genomic_DNA"/>
</dbReference>
<evidence type="ECO:0000256" key="2">
    <source>
        <dbReference type="PROSITE-ProRule" id="PRU00339"/>
    </source>
</evidence>
<evidence type="ECO:0000313" key="5">
    <source>
        <dbReference type="Proteomes" id="UP000263642"/>
    </source>
</evidence>
<dbReference type="InterPro" id="IPR027039">
    <property type="entry name" value="Crtac1"/>
</dbReference>
<evidence type="ECO:0000259" key="3">
    <source>
        <dbReference type="Pfam" id="PF07593"/>
    </source>
</evidence>
<dbReference type="Gene3D" id="2.130.10.130">
    <property type="entry name" value="Integrin alpha, N-terminal"/>
    <property type="match status" value="2"/>
</dbReference>